<dbReference type="InterPro" id="IPR042092">
    <property type="entry name" value="PsdUridine_s_RsuA/RluB/E/F_cat"/>
</dbReference>
<protein>
    <recommendedName>
        <fullName evidence="4">Pseudouridine synthase</fullName>
        <ecNumber evidence="4">5.4.99.-</ecNumber>
    </recommendedName>
</protein>
<dbReference type="InterPro" id="IPR020094">
    <property type="entry name" value="TruA/RsuA/RluB/E/F_N"/>
</dbReference>
<dbReference type="Gene3D" id="3.30.70.1560">
    <property type="entry name" value="Alpha-L RNA-binding motif"/>
    <property type="match status" value="1"/>
</dbReference>
<dbReference type="PROSITE" id="PS01149">
    <property type="entry name" value="PSI_RSU"/>
    <property type="match status" value="1"/>
</dbReference>
<name>A0A971S1U0_9BACT</name>
<reference evidence="6" key="2">
    <citation type="submission" date="2020-01" db="EMBL/GenBank/DDBJ databases">
        <authorList>
            <person name="Campanaro S."/>
        </authorList>
    </citation>
    <scope>NUCLEOTIDE SEQUENCE</scope>
    <source>
        <strain evidence="6">AS06rmzACSIP_7</strain>
    </source>
</reference>
<dbReference type="Gene3D" id="3.10.290.10">
    <property type="entry name" value="RNA-binding S4 domain"/>
    <property type="match status" value="1"/>
</dbReference>
<dbReference type="SMART" id="SM00363">
    <property type="entry name" value="S4"/>
    <property type="match status" value="1"/>
</dbReference>
<dbReference type="GO" id="GO:0120159">
    <property type="term" value="F:rRNA pseudouridine synthase activity"/>
    <property type="evidence" value="ECO:0007669"/>
    <property type="project" value="UniProtKB-ARBA"/>
</dbReference>
<comment type="similarity">
    <text evidence="1 4">Belongs to the pseudouridine synthase RsuA family.</text>
</comment>
<evidence type="ECO:0000256" key="1">
    <source>
        <dbReference type="ARBA" id="ARBA00008348"/>
    </source>
</evidence>
<dbReference type="Pfam" id="PF00849">
    <property type="entry name" value="PseudoU_synth_2"/>
    <property type="match status" value="1"/>
</dbReference>
<dbReference type="InterPro" id="IPR036986">
    <property type="entry name" value="S4_RNA-bd_sf"/>
</dbReference>
<evidence type="ECO:0000313" key="7">
    <source>
        <dbReference type="Proteomes" id="UP000777265"/>
    </source>
</evidence>
<dbReference type="Gene3D" id="3.30.70.580">
    <property type="entry name" value="Pseudouridine synthase I, catalytic domain, N-terminal subdomain"/>
    <property type="match status" value="1"/>
</dbReference>
<dbReference type="CDD" id="cd02870">
    <property type="entry name" value="PseudoU_synth_RsuA_like"/>
    <property type="match status" value="1"/>
</dbReference>
<dbReference type="EMBL" id="JAAYEE010000155">
    <property type="protein sequence ID" value="NLW35642.1"/>
    <property type="molecule type" value="Genomic_DNA"/>
</dbReference>
<dbReference type="InterPro" id="IPR000748">
    <property type="entry name" value="PsdUridine_synth_RsuA/RluB/E/F"/>
</dbReference>
<dbReference type="InterPro" id="IPR020103">
    <property type="entry name" value="PsdUridine_synth_cat_dom_sf"/>
</dbReference>
<dbReference type="PANTHER" id="PTHR47683:SF2">
    <property type="entry name" value="RNA-BINDING S4 DOMAIN-CONTAINING PROTEIN"/>
    <property type="match status" value="1"/>
</dbReference>
<dbReference type="FunFam" id="3.10.290.10:FF:000003">
    <property type="entry name" value="Pseudouridine synthase"/>
    <property type="match status" value="1"/>
</dbReference>
<evidence type="ECO:0000256" key="4">
    <source>
        <dbReference type="RuleBase" id="RU003887"/>
    </source>
</evidence>
<dbReference type="NCBIfam" id="TIGR00093">
    <property type="entry name" value="pseudouridine synthase"/>
    <property type="match status" value="1"/>
</dbReference>
<proteinExistence type="inferred from homology"/>
<dbReference type="EC" id="5.4.99.-" evidence="4"/>
<dbReference type="Proteomes" id="UP000777265">
    <property type="component" value="Unassembled WGS sequence"/>
</dbReference>
<keyword evidence="3" id="KW-0694">RNA-binding</keyword>
<evidence type="ECO:0000256" key="2">
    <source>
        <dbReference type="ARBA" id="ARBA00023235"/>
    </source>
</evidence>
<dbReference type="SUPFAM" id="SSF55120">
    <property type="entry name" value="Pseudouridine synthase"/>
    <property type="match status" value="1"/>
</dbReference>
<dbReference type="PANTHER" id="PTHR47683">
    <property type="entry name" value="PSEUDOURIDINE SYNTHASE FAMILY PROTEIN-RELATED"/>
    <property type="match status" value="1"/>
</dbReference>
<dbReference type="Pfam" id="PF01479">
    <property type="entry name" value="S4"/>
    <property type="match status" value="1"/>
</dbReference>
<keyword evidence="2 4" id="KW-0413">Isomerase</keyword>
<dbReference type="GO" id="GO:0000455">
    <property type="term" value="P:enzyme-directed rRNA pseudouridine synthesis"/>
    <property type="evidence" value="ECO:0007669"/>
    <property type="project" value="UniProtKB-ARBA"/>
</dbReference>
<sequence length="246" mass="28102">MEAERLAKFLSRSGIASRRRCEEIISSGRVTVNDIIVLEPGYRVLPGKDIVALDRRVLNQALDQPKNPIYIALYKPVRYLSDLLSHSERLVARSLIPIDSYLFPVGRLDYHSEGLMLFTNDGMLANRVMHPRYGMEKEYLVKFKGVLSDEALRAMVKGVIIEGLRYKVTRVRFLRHSLANSWYSVVLTEGRNRMIRRIGEKIDHPVLKLKRIRIGPIKLGDLTAGQYRFLTPREIKSLVGSVEGLA</sequence>
<accession>A0A971S1U0</accession>
<evidence type="ECO:0000256" key="3">
    <source>
        <dbReference type="PROSITE-ProRule" id="PRU00182"/>
    </source>
</evidence>
<organism evidence="6 7">
    <name type="scientific">Syntrophorhabdus aromaticivorans</name>
    <dbReference type="NCBI Taxonomy" id="328301"/>
    <lineage>
        <taxon>Bacteria</taxon>
        <taxon>Pseudomonadati</taxon>
        <taxon>Thermodesulfobacteriota</taxon>
        <taxon>Syntrophorhabdia</taxon>
        <taxon>Syntrophorhabdales</taxon>
        <taxon>Syntrophorhabdaceae</taxon>
        <taxon>Syntrophorhabdus</taxon>
    </lineage>
</organism>
<gene>
    <name evidence="6" type="ORF">GXY80_09215</name>
</gene>
<dbReference type="InterPro" id="IPR050343">
    <property type="entry name" value="RsuA_PseudoU_synthase"/>
</dbReference>
<dbReference type="GO" id="GO:0003723">
    <property type="term" value="F:RNA binding"/>
    <property type="evidence" value="ECO:0007669"/>
    <property type="project" value="UniProtKB-KW"/>
</dbReference>
<reference evidence="6" key="1">
    <citation type="journal article" date="2020" name="Biotechnol. Biofuels">
        <title>New insights from the biogas microbiome by comprehensive genome-resolved metagenomics of nearly 1600 species originating from multiple anaerobic digesters.</title>
        <authorList>
            <person name="Campanaro S."/>
            <person name="Treu L."/>
            <person name="Rodriguez-R L.M."/>
            <person name="Kovalovszki A."/>
            <person name="Ziels R.M."/>
            <person name="Maus I."/>
            <person name="Zhu X."/>
            <person name="Kougias P.G."/>
            <person name="Basile A."/>
            <person name="Luo G."/>
            <person name="Schluter A."/>
            <person name="Konstantinidis K.T."/>
            <person name="Angelidaki I."/>
        </authorList>
    </citation>
    <scope>NUCLEOTIDE SEQUENCE</scope>
    <source>
        <strain evidence="6">AS06rmzACSIP_7</strain>
    </source>
</reference>
<dbReference type="PROSITE" id="PS50889">
    <property type="entry name" value="S4"/>
    <property type="match status" value="1"/>
</dbReference>
<dbReference type="InterPro" id="IPR018496">
    <property type="entry name" value="PsdUridine_synth_RsuA/RluB_CS"/>
</dbReference>
<dbReference type="SUPFAM" id="SSF55174">
    <property type="entry name" value="Alpha-L RNA-binding motif"/>
    <property type="match status" value="1"/>
</dbReference>
<dbReference type="CDD" id="cd00165">
    <property type="entry name" value="S4"/>
    <property type="match status" value="1"/>
</dbReference>
<dbReference type="AlphaFoldDB" id="A0A971S1U0"/>
<dbReference type="InterPro" id="IPR006145">
    <property type="entry name" value="PsdUridine_synth_RsuA/RluA"/>
</dbReference>
<evidence type="ECO:0000259" key="5">
    <source>
        <dbReference type="SMART" id="SM00363"/>
    </source>
</evidence>
<feature type="domain" description="RNA-binding S4" evidence="5">
    <location>
        <begin position="4"/>
        <end position="62"/>
    </location>
</feature>
<evidence type="ECO:0000313" key="6">
    <source>
        <dbReference type="EMBL" id="NLW35642.1"/>
    </source>
</evidence>
<dbReference type="InterPro" id="IPR002942">
    <property type="entry name" value="S4_RNA-bd"/>
</dbReference>
<comment type="caution">
    <text evidence="6">The sequence shown here is derived from an EMBL/GenBank/DDBJ whole genome shotgun (WGS) entry which is preliminary data.</text>
</comment>